<reference evidence="1" key="2">
    <citation type="journal article" date="2015" name="Data Brief">
        <title>Shoot transcriptome of the giant reed, Arundo donax.</title>
        <authorList>
            <person name="Barrero R.A."/>
            <person name="Guerrero F.D."/>
            <person name="Moolhuijzen P."/>
            <person name="Goolsby J.A."/>
            <person name="Tidwell J."/>
            <person name="Bellgard S.E."/>
            <person name="Bellgard M.I."/>
        </authorList>
    </citation>
    <scope>NUCLEOTIDE SEQUENCE</scope>
    <source>
        <tissue evidence="1">Shoot tissue taken approximately 20 cm above the soil surface</tissue>
    </source>
</reference>
<dbReference type="EMBL" id="GBRH01248122">
    <property type="protein sequence ID" value="JAD49773.1"/>
    <property type="molecule type" value="Transcribed_RNA"/>
</dbReference>
<accession>A0A0A9AIS9</accession>
<name>A0A0A9AIS9_ARUDO</name>
<protein>
    <submittedName>
        <fullName evidence="1">Uncharacterized protein</fullName>
    </submittedName>
</protein>
<evidence type="ECO:0000313" key="1">
    <source>
        <dbReference type="EMBL" id="JAD49773.1"/>
    </source>
</evidence>
<proteinExistence type="predicted"/>
<organism evidence="1">
    <name type="scientific">Arundo donax</name>
    <name type="common">Giant reed</name>
    <name type="synonym">Donax arundinaceus</name>
    <dbReference type="NCBI Taxonomy" id="35708"/>
    <lineage>
        <taxon>Eukaryota</taxon>
        <taxon>Viridiplantae</taxon>
        <taxon>Streptophyta</taxon>
        <taxon>Embryophyta</taxon>
        <taxon>Tracheophyta</taxon>
        <taxon>Spermatophyta</taxon>
        <taxon>Magnoliopsida</taxon>
        <taxon>Liliopsida</taxon>
        <taxon>Poales</taxon>
        <taxon>Poaceae</taxon>
        <taxon>PACMAD clade</taxon>
        <taxon>Arundinoideae</taxon>
        <taxon>Arundineae</taxon>
        <taxon>Arundo</taxon>
    </lineage>
</organism>
<reference evidence="1" key="1">
    <citation type="submission" date="2014-09" db="EMBL/GenBank/DDBJ databases">
        <authorList>
            <person name="Magalhaes I.L.F."/>
            <person name="Oliveira U."/>
            <person name="Santos F.R."/>
            <person name="Vidigal T.H.D.A."/>
            <person name="Brescovit A.D."/>
            <person name="Santos A.J."/>
        </authorList>
    </citation>
    <scope>NUCLEOTIDE SEQUENCE</scope>
    <source>
        <tissue evidence="1">Shoot tissue taken approximately 20 cm above the soil surface</tissue>
    </source>
</reference>
<sequence length="57" mass="6703">MLAPIRQPTSCDIQVNYCFCDFGRCQTKLNSNHTGHQSGNHHKIRHHMCHWRQADKN</sequence>
<dbReference type="AlphaFoldDB" id="A0A0A9AIS9"/>